<feature type="region of interest" description="Disordered" evidence="6">
    <location>
        <begin position="389"/>
        <end position="426"/>
    </location>
</feature>
<name>A0A498KPD6_MALDO</name>
<evidence type="ECO:0000256" key="6">
    <source>
        <dbReference type="SAM" id="MobiDB-lite"/>
    </source>
</evidence>
<keyword evidence="10" id="KW-1185">Reference proteome</keyword>
<evidence type="ECO:0000256" key="3">
    <source>
        <dbReference type="ARBA" id="ARBA00023125"/>
    </source>
</evidence>
<dbReference type="InterPro" id="IPR036093">
    <property type="entry name" value="NAC_dom_sf"/>
</dbReference>
<keyword evidence="4" id="KW-0804">Transcription</keyword>
<evidence type="ECO:0000313" key="10">
    <source>
        <dbReference type="Proteomes" id="UP000290289"/>
    </source>
</evidence>
<dbReference type="Gene3D" id="2.170.150.80">
    <property type="entry name" value="NAC domain"/>
    <property type="match status" value="1"/>
</dbReference>
<evidence type="ECO:0000256" key="2">
    <source>
        <dbReference type="ARBA" id="ARBA00023015"/>
    </source>
</evidence>
<dbReference type="InterPro" id="IPR003441">
    <property type="entry name" value="NAC-dom"/>
</dbReference>
<evidence type="ECO:0000313" key="9">
    <source>
        <dbReference type="EMBL" id="RXI07572.1"/>
    </source>
</evidence>
<dbReference type="GO" id="GO:0006355">
    <property type="term" value="P:regulation of DNA-templated transcription"/>
    <property type="evidence" value="ECO:0007669"/>
    <property type="project" value="InterPro"/>
</dbReference>
<dbReference type="PROSITE" id="PS51005">
    <property type="entry name" value="NAC"/>
    <property type="match status" value="1"/>
</dbReference>
<keyword evidence="2" id="KW-0805">Transcription regulation</keyword>
<keyword evidence="3" id="KW-0238">DNA-binding</keyword>
<keyword evidence="7" id="KW-0472">Membrane</keyword>
<evidence type="ECO:0000256" key="5">
    <source>
        <dbReference type="ARBA" id="ARBA00023242"/>
    </source>
</evidence>
<dbReference type="PANTHER" id="PTHR31989">
    <property type="entry name" value="NAC DOMAIN-CONTAINING PROTEIN 82-RELATED"/>
    <property type="match status" value="1"/>
</dbReference>
<reference evidence="9 10" key="1">
    <citation type="submission" date="2018-10" db="EMBL/GenBank/DDBJ databases">
        <title>A high-quality apple genome assembly.</title>
        <authorList>
            <person name="Hu J."/>
        </authorList>
    </citation>
    <scope>NUCLEOTIDE SEQUENCE [LARGE SCALE GENOMIC DNA]</scope>
    <source>
        <strain evidence="10">cv. HFTH1</strain>
        <tissue evidence="9">Young leaf</tissue>
    </source>
</reference>
<comment type="caution">
    <text evidence="9">The sequence shown here is derived from an EMBL/GenBank/DDBJ whole genome shotgun (WGS) entry which is preliminary data.</text>
</comment>
<accession>A0A498KPD6</accession>
<organism evidence="9 10">
    <name type="scientific">Malus domestica</name>
    <name type="common">Apple</name>
    <name type="synonym">Pyrus malus</name>
    <dbReference type="NCBI Taxonomy" id="3750"/>
    <lineage>
        <taxon>Eukaryota</taxon>
        <taxon>Viridiplantae</taxon>
        <taxon>Streptophyta</taxon>
        <taxon>Embryophyta</taxon>
        <taxon>Tracheophyta</taxon>
        <taxon>Spermatophyta</taxon>
        <taxon>Magnoliopsida</taxon>
        <taxon>eudicotyledons</taxon>
        <taxon>Gunneridae</taxon>
        <taxon>Pentapetalae</taxon>
        <taxon>rosids</taxon>
        <taxon>fabids</taxon>
        <taxon>Rosales</taxon>
        <taxon>Rosaceae</taxon>
        <taxon>Amygdaloideae</taxon>
        <taxon>Maleae</taxon>
        <taxon>Malus</taxon>
    </lineage>
</organism>
<dbReference type="Pfam" id="PF02365">
    <property type="entry name" value="NAM"/>
    <property type="match status" value="1"/>
</dbReference>
<gene>
    <name evidence="9" type="ORF">DVH24_005345</name>
</gene>
<dbReference type="AlphaFoldDB" id="A0A498KPD6"/>
<keyword evidence="7" id="KW-1133">Transmembrane helix</keyword>
<feature type="domain" description="NAC" evidence="8">
    <location>
        <begin position="18"/>
        <end position="174"/>
    </location>
</feature>
<dbReference type="GO" id="GO:0005634">
    <property type="term" value="C:nucleus"/>
    <property type="evidence" value="ECO:0007669"/>
    <property type="project" value="UniProtKB-SubCell"/>
</dbReference>
<proteinExistence type="predicted"/>
<dbReference type="GO" id="GO:0003677">
    <property type="term" value="F:DNA binding"/>
    <property type="evidence" value="ECO:0007669"/>
    <property type="project" value="UniProtKB-KW"/>
</dbReference>
<dbReference type="Proteomes" id="UP000290289">
    <property type="component" value="Chromosome 1"/>
</dbReference>
<dbReference type="STRING" id="3750.A0A498KPD6"/>
<evidence type="ECO:0000256" key="1">
    <source>
        <dbReference type="ARBA" id="ARBA00004123"/>
    </source>
</evidence>
<protein>
    <recommendedName>
        <fullName evidence="8">NAC domain-containing protein</fullName>
    </recommendedName>
</protein>
<keyword evidence="7" id="KW-0812">Transmembrane</keyword>
<comment type="subcellular location">
    <subcellularLocation>
        <location evidence="1">Nucleus</location>
    </subcellularLocation>
</comment>
<evidence type="ECO:0000256" key="4">
    <source>
        <dbReference type="ARBA" id="ARBA00023163"/>
    </source>
</evidence>
<evidence type="ECO:0000259" key="8">
    <source>
        <dbReference type="PROSITE" id="PS51005"/>
    </source>
</evidence>
<evidence type="ECO:0000256" key="7">
    <source>
        <dbReference type="SAM" id="Phobius"/>
    </source>
</evidence>
<keyword evidence="5" id="KW-0539">Nucleus</keyword>
<feature type="transmembrane region" description="Helical" evidence="7">
    <location>
        <begin position="552"/>
        <end position="571"/>
    </location>
</feature>
<sequence>MAANRNRFTRAAAGDLSMPVGFRFRPTEEELIDHYLLMKLEGKDYLVSDVIREINICNHEPRDLPGFSLLKSDDQEWYFFSTYKKNSRNQTERATKEGFWKITGAQKPVKTQDNRTIIGKKRILTFYRGTVRNSQRTNWGMHEYYIPQTNPNANQVTILVLFWRDFVLCCVKKKLGENVDAANWDVESITYNNESDFENQLLRALGMDIEEEHTQQQQSMDYFEREEGRMLASAPGNNDYHGLQSAFGADEPDDKFAEFLNSIIVDGDQDETTHANIFNDSTHPDTTHANIFNVSTHPDTTHANIFNDSTLPQSIMSVYFEDEALSSDADTEVLLAQEMSLQMLSEPPVDSSHSRRQEGVMLYQTQAASSVNVVPKPQTDHLQVVTDEHSVTHRGQLVNDEHSGTHQRTSRPQRESRHNNALNVKNASSVDVDAELRQLKCIRLAPDEYYNNERTRGRTYPTSALEALSKQKELKQQQSKAKEAAELRAAVDFPPKLTSITKSNKEAEVAQGNNAEKGVKQTQNTTTTCNWKGCSFISWETSPPLTSPPSEYFFNMVLGIIMFCFFAWLEFELLGISS</sequence>
<dbReference type="EMBL" id="RDQH01000327">
    <property type="protein sequence ID" value="RXI07572.1"/>
    <property type="molecule type" value="Genomic_DNA"/>
</dbReference>
<dbReference type="SUPFAM" id="SSF101941">
    <property type="entry name" value="NAC domain"/>
    <property type="match status" value="1"/>
</dbReference>